<evidence type="ECO:0000256" key="5">
    <source>
        <dbReference type="ARBA" id="ARBA00022857"/>
    </source>
</evidence>
<comment type="similarity">
    <text evidence="2">Belongs to the FAD-binding monooxygenase family.</text>
</comment>
<dbReference type="EMBL" id="BAABGP010000018">
    <property type="protein sequence ID" value="GAA4488016.1"/>
    <property type="molecule type" value="Genomic_DNA"/>
</dbReference>
<keyword evidence="3" id="KW-0285">Flavoprotein</keyword>
<keyword evidence="9" id="KW-1185">Reference proteome</keyword>
<dbReference type="PRINTS" id="PR00411">
    <property type="entry name" value="PNDRDTASEI"/>
</dbReference>
<protein>
    <submittedName>
        <fullName evidence="8">NAD(P)/FAD-dependent oxidoreductase</fullName>
    </submittedName>
</protein>
<comment type="caution">
    <text evidence="8">The sequence shown here is derived from an EMBL/GenBank/DDBJ whole genome shotgun (WGS) entry which is preliminary data.</text>
</comment>
<gene>
    <name evidence="8" type="ORF">GCM10023171_26760</name>
</gene>
<dbReference type="Pfam" id="PF13738">
    <property type="entry name" value="Pyr_redox_3"/>
    <property type="match status" value="1"/>
</dbReference>
<keyword evidence="6" id="KW-0560">Oxidoreductase</keyword>
<keyword evidence="5" id="KW-0521">NADP</keyword>
<evidence type="ECO:0000256" key="4">
    <source>
        <dbReference type="ARBA" id="ARBA00022827"/>
    </source>
</evidence>
<dbReference type="Proteomes" id="UP001500731">
    <property type="component" value="Unassembled WGS sequence"/>
</dbReference>
<dbReference type="SUPFAM" id="SSF51905">
    <property type="entry name" value="FAD/NAD(P)-binding domain"/>
    <property type="match status" value="2"/>
</dbReference>
<keyword evidence="4" id="KW-0274">FAD</keyword>
<evidence type="ECO:0000256" key="2">
    <source>
        <dbReference type="ARBA" id="ARBA00010139"/>
    </source>
</evidence>
<accession>A0ABP8PKU6</accession>
<dbReference type="PRINTS" id="PR00368">
    <property type="entry name" value="FADPNR"/>
</dbReference>
<proteinExistence type="inferred from homology"/>
<organism evidence="8 9">
    <name type="scientific">Microbacterium panaciterrae</name>
    <dbReference type="NCBI Taxonomy" id="985759"/>
    <lineage>
        <taxon>Bacteria</taxon>
        <taxon>Bacillati</taxon>
        <taxon>Actinomycetota</taxon>
        <taxon>Actinomycetes</taxon>
        <taxon>Micrococcales</taxon>
        <taxon>Microbacteriaceae</taxon>
        <taxon>Microbacterium</taxon>
    </lineage>
</organism>
<dbReference type="PANTHER" id="PTHR43098:SF3">
    <property type="entry name" value="L-ORNITHINE N(5)-MONOOXYGENASE-RELATED"/>
    <property type="match status" value="1"/>
</dbReference>
<sequence length="533" mass="58318">MTTHEHDLIVVGAGFAGLYTVIHAARAGLDVLGLEAGDDVGGTWYWNRYPGARCDVESIDYSYSFDDDLQREWRWSERYATQPEILDYLSHVADRFDARPHYRFGERVVSAAWDEPAQLWRVRTDSGLTACARWLIMASGGLSAPQLPDIPGRDSFAGEVLQTSAWPDRAVDLAGRRVAIIGTGSSGVQAIPLLAEAAAELVVYQRSANYSVPAFNRPIDDEEWAHAQDDLAHRRELSWNGPAGSPWTSHPVPYAEADEAEREAVFEESWTRGGVLFAKAFAQLTVDPVINDAARVFFERKLAEKVDDAGIRALLTPRDHAVGTKRICTDSGYYETYNRDHVSLVDLRSEPIAEVAPAGIRTTARMRAHDVIVYATGFDAMTGALTAIDIRGRDGRSLREDWSGFPSTYLGVALPGFPNLLVLNGPGTPSVLSNMALSSEQQGAFALRLVAYCRGTGFTSVEARADAAAEWTAHGLELADRTLFGAAPSWYTGANIDGKARGFLPYIGGFKTYIDHCEAVADADYAGFVMGRR</sequence>
<evidence type="ECO:0000313" key="9">
    <source>
        <dbReference type="Proteomes" id="UP001500731"/>
    </source>
</evidence>
<evidence type="ECO:0000313" key="8">
    <source>
        <dbReference type="EMBL" id="GAA4488016.1"/>
    </source>
</evidence>
<dbReference type="PANTHER" id="PTHR43098">
    <property type="entry name" value="L-ORNITHINE N(5)-MONOOXYGENASE-RELATED"/>
    <property type="match status" value="1"/>
</dbReference>
<name>A0ABP8PKU6_9MICO</name>
<evidence type="ECO:0000256" key="1">
    <source>
        <dbReference type="ARBA" id="ARBA00001974"/>
    </source>
</evidence>
<evidence type="ECO:0000256" key="7">
    <source>
        <dbReference type="ARBA" id="ARBA00023033"/>
    </source>
</evidence>
<keyword evidence="7" id="KW-0503">Monooxygenase</keyword>
<dbReference type="InterPro" id="IPR050775">
    <property type="entry name" value="FAD-binding_Monooxygenases"/>
</dbReference>
<evidence type="ECO:0000256" key="6">
    <source>
        <dbReference type="ARBA" id="ARBA00023002"/>
    </source>
</evidence>
<reference evidence="9" key="1">
    <citation type="journal article" date="2019" name="Int. J. Syst. Evol. Microbiol.">
        <title>The Global Catalogue of Microorganisms (GCM) 10K type strain sequencing project: providing services to taxonomists for standard genome sequencing and annotation.</title>
        <authorList>
            <consortium name="The Broad Institute Genomics Platform"/>
            <consortium name="The Broad Institute Genome Sequencing Center for Infectious Disease"/>
            <person name="Wu L."/>
            <person name="Ma J."/>
        </authorList>
    </citation>
    <scope>NUCLEOTIDE SEQUENCE [LARGE SCALE GENOMIC DNA]</scope>
    <source>
        <strain evidence="9">JCM 17839</strain>
    </source>
</reference>
<dbReference type="Gene3D" id="3.50.50.60">
    <property type="entry name" value="FAD/NAD(P)-binding domain"/>
    <property type="match status" value="2"/>
</dbReference>
<comment type="cofactor">
    <cofactor evidence="1">
        <name>FAD</name>
        <dbReference type="ChEBI" id="CHEBI:57692"/>
    </cofactor>
</comment>
<dbReference type="RefSeq" id="WP_345187765.1">
    <property type="nucleotide sequence ID" value="NZ_BAABGP010000018.1"/>
</dbReference>
<dbReference type="InterPro" id="IPR036188">
    <property type="entry name" value="FAD/NAD-bd_sf"/>
</dbReference>
<evidence type="ECO:0000256" key="3">
    <source>
        <dbReference type="ARBA" id="ARBA00022630"/>
    </source>
</evidence>